<proteinExistence type="predicted"/>
<organism evidence="2 3">
    <name type="scientific">Vespula squamosa</name>
    <name type="common">Southern yellow jacket</name>
    <name type="synonym">Wasp</name>
    <dbReference type="NCBI Taxonomy" id="30214"/>
    <lineage>
        <taxon>Eukaryota</taxon>
        <taxon>Metazoa</taxon>
        <taxon>Ecdysozoa</taxon>
        <taxon>Arthropoda</taxon>
        <taxon>Hexapoda</taxon>
        <taxon>Insecta</taxon>
        <taxon>Pterygota</taxon>
        <taxon>Neoptera</taxon>
        <taxon>Endopterygota</taxon>
        <taxon>Hymenoptera</taxon>
        <taxon>Apocrita</taxon>
        <taxon>Aculeata</taxon>
        <taxon>Vespoidea</taxon>
        <taxon>Vespidae</taxon>
        <taxon>Vespinae</taxon>
        <taxon>Vespula</taxon>
    </lineage>
</organism>
<reference evidence="2 3" key="1">
    <citation type="journal article" date="2024" name="Ann. Entomol. Soc. Am.">
        <title>Genomic analyses of the southern and eastern yellowjacket wasps (Hymenoptera: Vespidae) reveal evolutionary signatures of social life.</title>
        <authorList>
            <person name="Catto M.A."/>
            <person name="Caine P.B."/>
            <person name="Orr S.E."/>
            <person name="Hunt B.G."/>
            <person name="Goodisman M.A.D."/>
        </authorList>
    </citation>
    <scope>NUCLEOTIDE SEQUENCE [LARGE SCALE GENOMIC DNA]</scope>
    <source>
        <strain evidence="2">233</strain>
        <tissue evidence="2">Head and thorax</tissue>
    </source>
</reference>
<evidence type="ECO:0000313" key="3">
    <source>
        <dbReference type="Proteomes" id="UP001607302"/>
    </source>
</evidence>
<feature type="region of interest" description="Disordered" evidence="1">
    <location>
        <begin position="1"/>
        <end position="31"/>
    </location>
</feature>
<feature type="compositionally biased region" description="Basic and acidic residues" evidence="1">
    <location>
        <begin position="1"/>
        <end position="13"/>
    </location>
</feature>
<keyword evidence="3" id="KW-1185">Reference proteome</keyword>
<accession>A0ABD2AVC4</accession>
<evidence type="ECO:0000313" key="2">
    <source>
        <dbReference type="EMBL" id="KAL2724341.1"/>
    </source>
</evidence>
<comment type="caution">
    <text evidence="2">The sequence shown here is derived from an EMBL/GenBank/DDBJ whole genome shotgun (WGS) entry which is preliminary data.</text>
</comment>
<gene>
    <name evidence="2" type="ORF">V1478_008854</name>
</gene>
<dbReference type="AlphaFoldDB" id="A0ABD2AVC4"/>
<protein>
    <submittedName>
        <fullName evidence="2">Uncharacterized protein</fullName>
    </submittedName>
</protein>
<dbReference type="EMBL" id="JAUDFV010000139">
    <property type="protein sequence ID" value="KAL2724341.1"/>
    <property type="molecule type" value="Genomic_DNA"/>
</dbReference>
<dbReference type="Proteomes" id="UP001607302">
    <property type="component" value="Unassembled WGS sequence"/>
</dbReference>
<name>A0ABD2AVC4_VESSQ</name>
<evidence type="ECO:0000256" key="1">
    <source>
        <dbReference type="SAM" id="MobiDB-lite"/>
    </source>
</evidence>
<sequence length="63" mass="7086">MGNGVEERGDRPAGSKGPLEPTTTTSTTSQLRFSAVNSTAGLWVVCHYRRWWFHQHTTLLARK</sequence>